<gene>
    <name evidence="1" type="ORF">K933_17292</name>
</gene>
<proteinExistence type="predicted"/>
<protein>
    <submittedName>
        <fullName evidence="1">Uncharacterized protein</fullName>
    </submittedName>
</protein>
<evidence type="ECO:0000313" key="2">
    <source>
        <dbReference type="Proteomes" id="UP000017840"/>
    </source>
</evidence>
<organism evidence="1 2">
    <name type="scientific">Candidatus Halobonum tyrrellensis G22</name>
    <dbReference type="NCBI Taxonomy" id="1324957"/>
    <lineage>
        <taxon>Archaea</taxon>
        <taxon>Methanobacteriati</taxon>
        <taxon>Methanobacteriota</taxon>
        <taxon>Stenosarchaea group</taxon>
        <taxon>Halobacteria</taxon>
        <taxon>Halobacteriales</taxon>
        <taxon>Haloferacaceae</taxon>
        <taxon>Candidatus Halobonum</taxon>
    </lineage>
</organism>
<evidence type="ECO:0000313" key="1">
    <source>
        <dbReference type="EMBL" id="ESP86860.1"/>
    </source>
</evidence>
<reference evidence="1 2" key="1">
    <citation type="journal article" date="2013" name="Genome Announc.">
        <title>Draft Genome Sequence of 'Candidatus Halobonum tyrrellensis' Strain G22, Isolated from the Hypersaline Waters of Lake Tyrrell, Australia.</title>
        <authorList>
            <person name="Ugalde J.A."/>
            <person name="Narasingarao P."/>
            <person name="Kuo S."/>
            <person name="Podell S."/>
            <person name="Allen E.E."/>
        </authorList>
    </citation>
    <scope>NUCLEOTIDE SEQUENCE [LARGE SCALE GENOMIC DNA]</scope>
    <source>
        <strain evidence="1 2">G22</strain>
    </source>
</reference>
<dbReference type="Proteomes" id="UP000017840">
    <property type="component" value="Unassembled WGS sequence"/>
</dbReference>
<accession>V4H857</accession>
<dbReference type="EMBL" id="ASGZ01000070">
    <property type="protein sequence ID" value="ESP86860.1"/>
    <property type="molecule type" value="Genomic_DNA"/>
</dbReference>
<sequence>MERHFISAGFGLVGESEKIPPYEMTFSGMRMNKVRQRSSRLNIKPDLERLLRKSNPDIVFFALGKKYYASIDIDELVQELKPNQIGVVFNRELADDQFENIVSVPARLEDAKRHGTIVIGLKGLYLENFAKYLSEVEAVDTELIDKLCRHIEEEPMQAGIGNF</sequence>
<dbReference type="AlphaFoldDB" id="V4H857"/>
<dbReference type="PATRIC" id="fig|1324957.4.peg.3504"/>
<keyword evidence="2" id="KW-1185">Reference proteome</keyword>
<comment type="caution">
    <text evidence="1">The sequence shown here is derived from an EMBL/GenBank/DDBJ whole genome shotgun (WGS) entry which is preliminary data.</text>
</comment>
<name>V4H857_9EURY</name>